<evidence type="ECO:0000313" key="2">
    <source>
        <dbReference type="Proteomes" id="UP001222027"/>
    </source>
</evidence>
<dbReference type="EMBL" id="JAQQAF010000006">
    <property type="protein sequence ID" value="KAJ8479523.1"/>
    <property type="molecule type" value="Genomic_DNA"/>
</dbReference>
<gene>
    <name evidence="1" type="ORF">OPV22_023250</name>
</gene>
<protein>
    <submittedName>
        <fullName evidence="1">Uncharacterized protein</fullName>
    </submittedName>
</protein>
<reference evidence="1 2" key="1">
    <citation type="submission" date="2022-12" db="EMBL/GenBank/DDBJ databases">
        <title>Chromosome-scale assembly of the Ensete ventricosum genome.</title>
        <authorList>
            <person name="Dussert Y."/>
            <person name="Stocks J."/>
            <person name="Wendawek A."/>
            <person name="Woldeyes F."/>
            <person name="Nichols R.A."/>
            <person name="Borrell J.S."/>
        </authorList>
    </citation>
    <scope>NUCLEOTIDE SEQUENCE [LARGE SCALE GENOMIC DNA]</scope>
    <source>
        <strain evidence="2">cv. Maze</strain>
        <tissue evidence="1">Seeds</tissue>
    </source>
</reference>
<proteinExistence type="predicted"/>
<comment type="caution">
    <text evidence="1">The sequence shown here is derived from an EMBL/GenBank/DDBJ whole genome shotgun (WGS) entry which is preliminary data.</text>
</comment>
<name>A0AAV8QQ80_ENSVE</name>
<evidence type="ECO:0000313" key="1">
    <source>
        <dbReference type="EMBL" id="KAJ8479523.1"/>
    </source>
</evidence>
<keyword evidence="2" id="KW-1185">Reference proteome</keyword>
<accession>A0AAV8QQ80</accession>
<sequence>MCGPEHCLLYSRPKRCPPLGGTTGAKIGSWFPWESYKIWPENTRGLHLSPMMMLFCHKASSTASLQRSSPSSFGGVLGLLSVGDSFAILECLRVVHREMTIEATATTKATRKKGAAAALEVAEKFERGACRAMCVRVLLFDQALAF</sequence>
<organism evidence="1 2">
    <name type="scientific">Ensete ventricosum</name>
    <name type="common">Abyssinian banana</name>
    <name type="synonym">Musa ensete</name>
    <dbReference type="NCBI Taxonomy" id="4639"/>
    <lineage>
        <taxon>Eukaryota</taxon>
        <taxon>Viridiplantae</taxon>
        <taxon>Streptophyta</taxon>
        <taxon>Embryophyta</taxon>
        <taxon>Tracheophyta</taxon>
        <taxon>Spermatophyta</taxon>
        <taxon>Magnoliopsida</taxon>
        <taxon>Liliopsida</taxon>
        <taxon>Zingiberales</taxon>
        <taxon>Musaceae</taxon>
        <taxon>Ensete</taxon>
    </lineage>
</organism>
<dbReference type="AlphaFoldDB" id="A0AAV8QQ80"/>
<dbReference type="Proteomes" id="UP001222027">
    <property type="component" value="Unassembled WGS sequence"/>
</dbReference>